<dbReference type="PANTHER" id="PTHR30290">
    <property type="entry name" value="PERIPLASMIC BINDING COMPONENT OF ABC TRANSPORTER"/>
    <property type="match status" value="1"/>
</dbReference>
<feature type="domain" description="Solute-binding protein family 5" evidence="3">
    <location>
        <begin position="119"/>
        <end position="468"/>
    </location>
</feature>
<dbReference type="PANTHER" id="PTHR30290:SF65">
    <property type="entry name" value="MONOACYL PHOSPHATIDYLINOSITOL TETRAMANNOSIDE-BINDING PROTEIN LPQW-RELATED"/>
    <property type="match status" value="1"/>
</dbReference>
<evidence type="ECO:0000313" key="5">
    <source>
        <dbReference type="Proteomes" id="UP000002218"/>
    </source>
</evidence>
<protein>
    <submittedName>
        <fullName evidence="4">Extracellular solute-binding protein family 5</fullName>
    </submittedName>
</protein>
<accession>C8XJP2</accession>
<dbReference type="EMBL" id="CP001737">
    <property type="protein sequence ID" value="ACV80603.1"/>
    <property type="molecule type" value="Genomic_DNA"/>
</dbReference>
<dbReference type="InterPro" id="IPR039424">
    <property type="entry name" value="SBP_5"/>
</dbReference>
<sequence precursor="true">MGPVTTTRGNRVRLILFVLAAVLLTACTPPNLPAPIAPTGGSSVSSTPPAPGTLVVGLDGTAGSITGFNPYAIADYSPAAQAVASLVLPSAFVMAPDGSIGTAADVVDWVAVTSLEPFTVTYLLDRKASWSDGTPITAEDFSYLRDQLLAQPGTVGSAGYRLISAIRSRDAGKTVEVEFSQPFPQWRTLFSPLLPSHLLKDSPGGWSSALDSDLPLSANRYRMSSYDAVTGQITLARNDKYWATPPGPAAVVLRLGRPSDLLAAFNRGDVQALWFAPDARTAQDLLDQVPADRRTTVATPSSIQLVLNTQRGPTADRSVRTAIAAGLNLDQLSAELTAGWPDGGRPVASQVALPVEDATDSSPPIVTDDAAAAADDLAAAGYTRNGLYVARQGEVLRLTLGYPSGQPRMAAAARQIRDQLGAVGIEVDLLPDAAPDLIENTVATGDLDLALVNLPRGPQDDAAAATAFGCPRTDPRGLGSVVTTTPRASGGTTGPTTVPTTEPTTEPTGEAGADGADGAAVRTGNLSGYCQAGTQQKLTDALTGSGSAAAADPALWAQLPVLPVVQPQAVFAVSPALQPVLDTTHPGWSWTGPLAGLASWPSP</sequence>
<evidence type="ECO:0000259" key="3">
    <source>
        <dbReference type="Pfam" id="PF00496"/>
    </source>
</evidence>
<organism evidence="4 5">
    <name type="scientific">Nakamurella multipartita (strain ATCC 700099 / DSM 44233 / CIP 104796 / JCM 9543 / NBRC 105858 / Y-104)</name>
    <name type="common">Microsphaera multipartita</name>
    <dbReference type="NCBI Taxonomy" id="479431"/>
    <lineage>
        <taxon>Bacteria</taxon>
        <taxon>Bacillati</taxon>
        <taxon>Actinomycetota</taxon>
        <taxon>Actinomycetes</taxon>
        <taxon>Nakamurellales</taxon>
        <taxon>Nakamurellaceae</taxon>
        <taxon>Nakamurella</taxon>
    </lineage>
</organism>
<dbReference type="Gene3D" id="3.10.105.10">
    <property type="entry name" value="Dipeptide-binding Protein, Domain 3"/>
    <property type="match status" value="1"/>
</dbReference>
<proteinExistence type="predicted"/>
<dbReference type="GO" id="GO:1904680">
    <property type="term" value="F:peptide transmembrane transporter activity"/>
    <property type="evidence" value="ECO:0007669"/>
    <property type="project" value="TreeGrafter"/>
</dbReference>
<gene>
    <name evidence="4" type="ordered locus">Namu_4315</name>
</gene>
<keyword evidence="2" id="KW-0732">Signal</keyword>
<dbReference type="STRING" id="479431.Namu_4315"/>
<evidence type="ECO:0000256" key="1">
    <source>
        <dbReference type="SAM" id="MobiDB-lite"/>
    </source>
</evidence>
<dbReference type="InterPro" id="IPR000914">
    <property type="entry name" value="SBP_5_dom"/>
</dbReference>
<feature type="signal peptide" evidence="2">
    <location>
        <begin position="1"/>
        <end position="33"/>
    </location>
</feature>
<dbReference type="Proteomes" id="UP000002218">
    <property type="component" value="Chromosome"/>
</dbReference>
<dbReference type="HOGENOM" id="CLU_027950_0_0_11"/>
<dbReference type="eggNOG" id="COG0747">
    <property type="taxonomic scope" value="Bacteria"/>
</dbReference>
<reference evidence="5" key="1">
    <citation type="submission" date="2009-09" db="EMBL/GenBank/DDBJ databases">
        <title>The complete genome of Nakamurella multipartita DSM 44233.</title>
        <authorList>
            <consortium name="US DOE Joint Genome Institute (JGI-PGF)"/>
            <person name="Lucas S."/>
            <person name="Copeland A."/>
            <person name="Lapidus A."/>
            <person name="Glavina del Rio T."/>
            <person name="Dalin E."/>
            <person name="Tice H."/>
            <person name="Bruce D."/>
            <person name="Goodwin L."/>
            <person name="Pitluck S."/>
            <person name="Kyrpides N."/>
            <person name="Mavromatis K."/>
            <person name="Ivanova N."/>
            <person name="Ovchinnikova G."/>
            <person name="Sims D."/>
            <person name="Meincke L."/>
            <person name="Brettin T."/>
            <person name="Detter J.C."/>
            <person name="Han C."/>
            <person name="Larimer F."/>
            <person name="Land M."/>
            <person name="Hauser L."/>
            <person name="Markowitz V."/>
            <person name="Cheng J.-F."/>
            <person name="Hugenholtz P."/>
            <person name="Woyke T."/>
            <person name="Wu D."/>
            <person name="Klenk H.-P."/>
            <person name="Eisen J.A."/>
        </authorList>
    </citation>
    <scope>NUCLEOTIDE SEQUENCE [LARGE SCALE GENOMIC DNA]</scope>
    <source>
        <strain evidence="5">ATCC 700099 / DSM 44233 / CIP 104796 / JCM 9543 / NBRC 105858 / Y-104</strain>
    </source>
</reference>
<feature type="chain" id="PRO_5039618865" evidence="2">
    <location>
        <begin position="34"/>
        <end position="603"/>
    </location>
</feature>
<dbReference type="KEGG" id="nml:Namu_4315"/>
<evidence type="ECO:0000313" key="4">
    <source>
        <dbReference type="EMBL" id="ACV80603.1"/>
    </source>
</evidence>
<dbReference type="AlphaFoldDB" id="C8XJP2"/>
<dbReference type="InParanoid" id="C8XJP2"/>
<dbReference type="Gene3D" id="3.90.76.10">
    <property type="entry name" value="Dipeptide-binding Protein, Domain 1"/>
    <property type="match status" value="1"/>
</dbReference>
<feature type="region of interest" description="Disordered" evidence="1">
    <location>
        <begin position="468"/>
        <end position="520"/>
    </location>
</feature>
<dbReference type="Pfam" id="PF00496">
    <property type="entry name" value="SBP_bac_5"/>
    <property type="match status" value="1"/>
</dbReference>
<keyword evidence="5" id="KW-1185">Reference proteome</keyword>
<dbReference type="SUPFAM" id="SSF53850">
    <property type="entry name" value="Periplasmic binding protein-like II"/>
    <property type="match status" value="1"/>
</dbReference>
<reference evidence="4 5" key="2">
    <citation type="journal article" date="2010" name="Stand. Genomic Sci.">
        <title>Complete genome sequence of Nakamurella multipartita type strain (Y-104).</title>
        <authorList>
            <person name="Tice H."/>
            <person name="Mayilraj S."/>
            <person name="Sims D."/>
            <person name="Lapidus A."/>
            <person name="Nolan M."/>
            <person name="Lucas S."/>
            <person name="Glavina Del Rio T."/>
            <person name="Copeland A."/>
            <person name="Cheng J.F."/>
            <person name="Meincke L."/>
            <person name="Bruce D."/>
            <person name="Goodwin L."/>
            <person name="Pitluck S."/>
            <person name="Ivanova N."/>
            <person name="Mavromatis K."/>
            <person name="Ovchinnikova G."/>
            <person name="Pati A."/>
            <person name="Chen A."/>
            <person name="Palaniappan K."/>
            <person name="Land M."/>
            <person name="Hauser L."/>
            <person name="Chang Y.J."/>
            <person name="Jeffries C.D."/>
            <person name="Detter J.C."/>
            <person name="Brettin T."/>
            <person name="Rohde M."/>
            <person name="Goker M."/>
            <person name="Bristow J."/>
            <person name="Eisen J.A."/>
            <person name="Markowitz V."/>
            <person name="Hugenholtz P."/>
            <person name="Kyrpides N.C."/>
            <person name="Klenk H.P."/>
            <person name="Chen F."/>
        </authorList>
    </citation>
    <scope>NUCLEOTIDE SEQUENCE [LARGE SCALE GENOMIC DNA]</scope>
    <source>
        <strain evidence="5">ATCC 700099 / DSM 44233 / CIP 104796 / JCM 9543 / NBRC 105858 / Y-104</strain>
    </source>
</reference>
<evidence type="ECO:0000256" key="2">
    <source>
        <dbReference type="SAM" id="SignalP"/>
    </source>
</evidence>
<feature type="compositionally biased region" description="Low complexity" evidence="1">
    <location>
        <begin position="494"/>
        <end position="520"/>
    </location>
</feature>
<name>C8XJP2_NAKMY</name>
<dbReference type="GO" id="GO:0015833">
    <property type="term" value="P:peptide transport"/>
    <property type="evidence" value="ECO:0007669"/>
    <property type="project" value="TreeGrafter"/>
</dbReference>